<protein>
    <recommendedName>
        <fullName evidence="2">BTB domain-containing protein</fullName>
    </recommendedName>
</protein>
<dbReference type="OrthoDB" id="6359943at2759"/>
<dbReference type="EMBL" id="GL377316">
    <property type="protein sequence ID" value="EFI91725.1"/>
    <property type="molecule type" value="Genomic_DNA"/>
</dbReference>
<dbReference type="InterPro" id="IPR011333">
    <property type="entry name" value="SKP1/BTB/POZ_sf"/>
</dbReference>
<dbReference type="PROSITE" id="PS50097">
    <property type="entry name" value="BTB"/>
    <property type="match status" value="1"/>
</dbReference>
<reference evidence="3 4" key="1">
    <citation type="journal article" date="2010" name="Nat. Biotechnol.">
        <title>Genome sequence of the model mushroom Schizophyllum commune.</title>
        <authorList>
            <person name="Ohm R.A."/>
            <person name="de Jong J.F."/>
            <person name="Lugones L.G."/>
            <person name="Aerts A."/>
            <person name="Kothe E."/>
            <person name="Stajich J.E."/>
            <person name="de Vries R.P."/>
            <person name="Record E."/>
            <person name="Levasseur A."/>
            <person name="Baker S.E."/>
            <person name="Bartholomew K.A."/>
            <person name="Coutinho P.M."/>
            <person name="Erdmann S."/>
            <person name="Fowler T.J."/>
            <person name="Gathman A.C."/>
            <person name="Lombard V."/>
            <person name="Henrissat B."/>
            <person name="Knabe N."/>
            <person name="Kuees U."/>
            <person name="Lilly W.W."/>
            <person name="Lindquist E."/>
            <person name="Lucas S."/>
            <person name="Magnuson J.K."/>
            <person name="Piumi F."/>
            <person name="Raudaskoski M."/>
            <person name="Salamov A."/>
            <person name="Schmutz J."/>
            <person name="Schwarze F.W.M.R."/>
            <person name="vanKuyk P.A."/>
            <person name="Horton J.S."/>
            <person name="Grigoriev I.V."/>
            <person name="Woesten H.A.B."/>
        </authorList>
    </citation>
    <scope>NUCLEOTIDE SEQUENCE [LARGE SCALE GENOMIC DNA]</scope>
    <source>
        <strain evidence="4">H4-8 / FGSC 9210</strain>
    </source>
</reference>
<dbReference type="AlphaFoldDB" id="D8QKI8"/>
<proteinExistence type="predicted"/>
<gene>
    <name evidence="3" type="ORF">SCHCODRAFT_258843</name>
</gene>
<accession>D8QKI8</accession>
<name>D8QKI8_SCHCM</name>
<evidence type="ECO:0000313" key="4">
    <source>
        <dbReference type="Proteomes" id="UP000007431"/>
    </source>
</evidence>
<evidence type="ECO:0000256" key="1">
    <source>
        <dbReference type="SAM" id="MobiDB-lite"/>
    </source>
</evidence>
<feature type="compositionally biased region" description="Low complexity" evidence="1">
    <location>
        <begin position="671"/>
        <end position="682"/>
    </location>
</feature>
<dbReference type="Gene3D" id="3.30.710.10">
    <property type="entry name" value="Potassium Channel Kv1.1, Chain A"/>
    <property type="match status" value="1"/>
</dbReference>
<keyword evidence="4" id="KW-1185">Reference proteome</keyword>
<feature type="domain" description="BTB" evidence="2">
    <location>
        <begin position="21"/>
        <end position="87"/>
    </location>
</feature>
<feature type="region of interest" description="Disordered" evidence="1">
    <location>
        <begin position="597"/>
        <end position="723"/>
    </location>
</feature>
<dbReference type="KEGG" id="scm:SCHCO_02594426"/>
<dbReference type="OMA" id="ACWLTRW"/>
<evidence type="ECO:0000259" key="2">
    <source>
        <dbReference type="PROSITE" id="PS50097"/>
    </source>
</evidence>
<organism evidence="4">
    <name type="scientific">Schizophyllum commune (strain H4-8 / FGSC 9210)</name>
    <name type="common">Split gill fungus</name>
    <dbReference type="NCBI Taxonomy" id="578458"/>
    <lineage>
        <taxon>Eukaryota</taxon>
        <taxon>Fungi</taxon>
        <taxon>Dikarya</taxon>
        <taxon>Basidiomycota</taxon>
        <taxon>Agaricomycotina</taxon>
        <taxon>Agaricomycetes</taxon>
        <taxon>Agaricomycetidae</taxon>
        <taxon>Agaricales</taxon>
        <taxon>Schizophyllaceae</taxon>
        <taxon>Schizophyllum</taxon>
    </lineage>
</organism>
<dbReference type="InParanoid" id="D8QKI8"/>
<dbReference type="eggNOG" id="ENOG502QQGP">
    <property type="taxonomic scope" value="Eukaryota"/>
</dbReference>
<evidence type="ECO:0000313" key="3">
    <source>
        <dbReference type="EMBL" id="EFI91725.1"/>
    </source>
</evidence>
<feature type="compositionally biased region" description="Polar residues" evidence="1">
    <location>
        <begin position="628"/>
        <end position="642"/>
    </location>
</feature>
<dbReference type="HOGENOM" id="CLU_006358_1_0_1"/>
<dbReference type="STRING" id="578458.D8QKI8"/>
<feature type="compositionally biased region" description="Basic and acidic residues" evidence="1">
    <location>
        <begin position="746"/>
        <end position="762"/>
    </location>
</feature>
<feature type="region of interest" description="Disordered" evidence="1">
    <location>
        <begin position="743"/>
        <end position="763"/>
    </location>
</feature>
<dbReference type="Proteomes" id="UP000007431">
    <property type="component" value="Unassembled WGS sequence"/>
</dbReference>
<dbReference type="PANTHER" id="PTHR47369:SF1">
    <property type="entry name" value="BTB_POZ DOMAIN-CONTAINING PROTEIN"/>
    <property type="match status" value="1"/>
</dbReference>
<feature type="compositionally biased region" description="Pro residues" evidence="1">
    <location>
        <begin position="601"/>
        <end position="611"/>
    </location>
</feature>
<dbReference type="GeneID" id="9593229"/>
<feature type="region of interest" description="Disordered" evidence="1">
    <location>
        <begin position="257"/>
        <end position="280"/>
    </location>
</feature>
<dbReference type="SUPFAM" id="SSF54695">
    <property type="entry name" value="POZ domain"/>
    <property type="match status" value="1"/>
</dbReference>
<sequence>MTAPDDIQRHLYTSFLQRRTADATLRIAAWNVLYRVHKVVLIQAGFFRGLFDGGFVEEGGDAVDLVFVDRNISRAAFELCLARLYGGGPPLHFNSESPVPEGHQVADPGFLLSLLATALYLSIPHIASQALAAVLSSVGPYTLIQYLDFALGLPIRADSGPPAVGLESVAEEYEDEDDRLSSTKFDTAHSIASHAPSTASTASLDSYAAGTDPGANERHTYGAISDKIGEACAAWLARWGVDVFSLEHDGSFLTTRKRERAKSAPSGTVPDLDHTPTVPGVNPDRPLHIWSRLSPSWIRALISSDTFFIRDETRRFYFARDVVEYRRSLLQSHTDEEEEEWALLFEKGIYYTNMPMQDLIEISSLVSPTTGTPYVPLHVLQSAYWSQGVLRNLSTSVVEPSSKELRITTQNIHAPDDPRAAGDRYWKVYGDSSFRVGDINLNLDNKSAQTTSMEDLFNVCASHMPSTDHGSKRFFGLVDPESPIDVTKGKGRAVEQIPPDAPKYTPYPPMRFSVEFYDVHLLSEKTRLYSRTVWYAGSLFNIYVQVNNTSTNTTTRRKPAHGATQLGIYVHRQSSVDPAPGASAPRPLRHAQSLTFAAIPKPTPPPPPPPIEATLPRPSSAHARHTRNLSGNSASNVGSPTRSFMPMLSRSVTPGARTSAAVANSPPPATTPLSSSLPSSSNMPERGVLAHYETRPPGPDEPERPAPPAGPYMAPPQAAPNQAYRDPRAAVLAYFGVTCHVSGATRGEEGKDSAKGKGEKVQGELGGAGQVRFSSAPDVFKNTCVKDSARIDELHHRSERLFSVDFELGQREQSQVGKNVWFGGERADEGVHRFGAGFDRQAVTSRLNRETRVPL</sequence>
<feature type="compositionally biased region" description="Pro residues" evidence="1">
    <location>
        <begin position="705"/>
        <end position="718"/>
    </location>
</feature>
<dbReference type="InterPro" id="IPR000210">
    <property type="entry name" value="BTB/POZ_dom"/>
</dbReference>
<dbReference type="PANTHER" id="PTHR47369">
    <property type="entry name" value="BTB/POZ DOMAIN-CONTAINING PROTEIN"/>
    <property type="match status" value="1"/>
</dbReference>
<dbReference type="VEuPathDB" id="FungiDB:SCHCODRAFT_02594426"/>